<organism evidence="3 5">
    <name type="scientific">Treponema phagedenis</name>
    <dbReference type="NCBI Taxonomy" id="162"/>
    <lineage>
        <taxon>Bacteria</taxon>
        <taxon>Pseudomonadati</taxon>
        <taxon>Spirochaetota</taxon>
        <taxon>Spirochaetia</taxon>
        <taxon>Spirochaetales</taxon>
        <taxon>Treponemataceae</taxon>
        <taxon>Treponema</taxon>
    </lineage>
</organism>
<evidence type="ECO:0000313" key="6">
    <source>
        <dbReference type="Proteomes" id="UP000323594"/>
    </source>
</evidence>
<dbReference type="EMBL" id="CDNC01000012">
    <property type="protein sequence ID" value="CEM61587.1"/>
    <property type="molecule type" value="Genomic_DNA"/>
</dbReference>
<evidence type="ECO:0000259" key="2">
    <source>
        <dbReference type="Pfam" id="PF04773"/>
    </source>
</evidence>
<dbReference type="RefSeq" id="WP_024752589.1">
    <property type="nucleotide sequence ID" value="NZ_CDNC01000012.1"/>
</dbReference>
<dbReference type="Gene3D" id="2.60.40.10">
    <property type="entry name" value="Immunoglobulins"/>
    <property type="match status" value="2"/>
</dbReference>
<dbReference type="Pfam" id="PF04773">
    <property type="entry name" value="FecR"/>
    <property type="match status" value="1"/>
</dbReference>
<dbReference type="OrthoDB" id="340531at2"/>
<name>A0A0B7GVK9_TREPH</name>
<reference evidence="4 6" key="3">
    <citation type="submission" date="2019-08" db="EMBL/GenBank/DDBJ databases">
        <authorList>
            <person name="Kuhnert P."/>
        </authorList>
    </citation>
    <scope>NUCLEOTIDE SEQUENCE [LARGE SCALE GENOMIC DNA]</scope>
    <source>
        <strain evidence="4 6">B36.5</strain>
    </source>
</reference>
<keyword evidence="5" id="KW-1185">Reference proteome</keyword>
<keyword evidence="1" id="KW-0472">Membrane</keyword>
<accession>A0A0B7GVK9</accession>
<dbReference type="InterPro" id="IPR013783">
    <property type="entry name" value="Ig-like_fold"/>
</dbReference>
<feature type="domain" description="FecR protein" evidence="2">
    <location>
        <begin position="87"/>
        <end position="140"/>
    </location>
</feature>
<dbReference type="Proteomes" id="UP000323594">
    <property type="component" value="Chromosome"/>
</dbReference>
<feature type="transmembrane region" description="Helical" evidence="1">
    <location>
        <begin position="21"/>
        <end position="39"/>
    </location>
</feature>
<gene>
    <name evidence="4" type="ORF">FUT82_09700</name>
    <name evidence="3" type="ORF">TPHV1_20124</name>
</gene>
<keyword evidence="1" id="KW-1133">Transmembrane helix</keyword>
<dbReference type="Proteomes" id="UP000042527">
    <property type="component" value="Unassembled WGS sequence"/>
</dbReference>
<evidence type="ECO:0000313" key="4">
    <source>
        <dbReference type="EMBL" id="QEJ98243.1"/>
    </source>
</evidence>
<reference evidence="3" key="1">
    <citation type="submission" date="2015-01" db="EMBL/GenBank/DDBJ databases">
        <authorList>
            <person name="Xiang T."/>
            <person name="Song Y."/>
            <person name="Huang L."/>
            <person name="Wang B."/>
            <person name="Wu P."/>
        </authorList>
    </citation>
    <scope>NUCLEOTIDE SEQUENCE [LARGE SCALE GENOMIC DNA]</scope>
    <source>
        <strain evidence="3">V1</strain>
    </source>
</reference>
<evidence type="ECO:0000256" key="1">
    <source>
        <dbReference type="SAM" id="Phobius"/>
    </source>
</evidence>
<protein>
    <submittedName>
        <fullName evidence="4">FecR domain-containing protein</fullName>
    </submittedName>
</protein>
<dbReference type="AlphaFoldDB" id="A0A0B7GVK9"/>
<sequence>MKTKRNTKYNPKTVGKSSLDIPVIIFSLLLLCLSIGLLIRDLNRTFTRADKTMIATVNYKYKTVQRKFIDRAVWDRPLQNSPIYNGDVIRTAPQAAATIHFIDGSAIDMDSETMIQVFFDAKQASLNLQEGSISVETAGADIRLHSQDKVISLAKNSSLLAGAKEEQGLQLVMQKGEASIITEGEDEKEAEKQMLTEGSVFYTGEPIKLAVTNIANNAKILNQSLQGQGAECLLKWYSAFSDDEELILETSRASNFSSDVKKYSVTGLHEIVLIEKAGTVYWRLYSEKEGLSADSAIQGKFTVVDALPPQLLLPEQNALITYFEELPLIRFAWTQDDSINSYRLEVADNPEMQNPQINRVIKTTSIDLPIPNEGAWYWRVTPYYAFISAASSKATETAAFTVKKNTETIFPEIISPGAFTEFAAGQTVKFAWKNIPEAKKYRIQIADDKQMQHLLVNTTVTRNYFELEDSSVLAPNREYYWTIASITQNDKILSVIEPRKFMSKSGEIILRSLYPPDGYVLADTFCEDIRFTWKTNLDTDLLFQVSQTQNFDTISLERKVVGLGIDGIKLKQGDWYWRITGNTDDVPAYSEIKKLTIAEPLDKPELINARQTVVIAPNKKNKFQWQAIDGADYYQVKITSVAAGSRPFYENGFVTSTELELDLESLVEGNYVLNIQGFASPTLMSSRRYSLTNDHYCTFRHLKPIELVYPVQNAKINGLDALEKPILATWESMEKPINAELSLYKKGRKSPVFLAKDPAFKTRLPVLKEGTYTWKVTALTVDGFDISSLKEETFTVLPIPPLPAPRFFNPQHDAVMDVDYFKKNRTIRFSWERVRGATQYIITIYNNKNKVVATKIIPDKAKKRIEVNFKDIHLLSRGKFRVEVKAQNLLKDGTLFRNGKTSRLTFNIDLPKLKKIKTDDAGELYGN</sequence>
<keyword evidence="1" id="KW-0812">Transmembrane</keyword>
<evidence type="ECO:0000313" key="3">
    <source>
        <dbReference type="EMBL" id="CEM61587.1"/>
    </source>
</evidence>
<dbReference type="GeneID" id="57753184"/>
<proteinExistence type="predicted"/>
<evidence type="ECO:0000313" key="5">
    <source>
        <dbReference type="Proteomes" id="UP000042527"/>
    </source>
</evidence>
<reference evidence="5" key="2">
    <citation type="submission" date="2015-01" db="EMBL/GenBank/DDBJ databases">
        <authorList>
            <person name="Manzoor Shahid"/>
            <person name="Zubair Saima"/>
        </authorList>
    </citation>
    <scope>NUCLEOTIDE SEQUENCE [LARGE SCALE GENOMIC DNA]</scope>
    <source>
        <strain evidence="5">V1</strain>
    </source>
</reference>
<dbReference type="EMBL" id="CP042817">
    <property type="protein sequence ID" value="QEJ98243.1"/>
    <property type="molecule type" value="Genomic_DNA"/>
</dbReference>
<dbReference type="InterPro" id="IPR006860">
    <property type="entry name" value="FecR"/>
</dbReference>